<dbReference type="PANTHER" id="PTHR34825:SF1">
    <property type="entry name" value="AAA-ATPASE-LIKE DOMAIN-CONTAINING PROTEIN"/>
    <property type="match status" value="1"/>
</dbReference>
<sequence>MAQAVGKYPVGRQVFEEIRKGGFLYADKTRYVYDLTHLGGKYVFLSRPRRFGKTLLVSTMEAYFQGRRDLFEGLAIEGLEGEWREHPVLRFDFSRFKDVTLSALIAKFDMLFSSLEEKWGVSEEGLSPGARLETLVRMAAEKTGESPVVLVDEYDAPLLGVMHDPERLQEFREVMREFYSPLKALEPQLRFVFLTGITKFSQLSIFSELNNMQNVSMEPSFAGICGITAEELERDLAPDVALLAERMGMSEPECRAALKAKYDGYRFCEGSPDIYNPYSLVNALQYGRIGSYWFESGTPSSLVRMLKTSGFDLSDLEGVEARAVTFDAPTEGMATPVPFMYQAGYLTIKSYDADYDAYTLGIPNEEVREGLYNALLPAYAPMGDVERDAFAVGFARAVREDDLERALGLLRSFLAAVPYDLAPKDEKAFQSLLFVAFKVAGARVSSEVRTSSGRVDLVLESARTVYVMELKYGGTAEEALAQIDSKGYAIPWEAGGKRVVKAGVSFDPERRTIDEGWIVREG</sequence>
<organism evidence="2 3">
    <name type="scientific">Rubneribacter badeniensis</name>
    <dbReference type="NCBI Taxonomy" id="2070688"/>
    <lineage>
        <taxon>Bacteria</taxon>
        <taxon>Bacillati</taxon>
        <taxon>Actinomycetota</taxon>
        <taxon>Coriobacteriia</taxon>
        <taxon>Eggerthellales</taxon>
        <taxon>Eggerthellaceae</taxon>
        <taxon>Rubneribacter</taxon>
    </lineage>
</organism>
<dbReference type="Pfam" id="PF09820">
    <property type="entry name" value="AAA-ATPase_like"/>
    <property type="match status" value="1"/>
</dbReference>
<dbReference type="Proteomes" id="UP000236488">
    <property type="component" value="Unassembled WGS sequence"/>
</dbReference>
<protein>
    <recommendedName>
        <fullName evidence="1">AAA-ATPase-like domain-containing protein</fullName>
    </recommendedName>
</protein>
<dbReference type="InterPro" id="IPR018631">
    <property type="entry name" value="AAA-ATPase-like_dom"/>
</dbReference>
<keyword evidence="3" id="KW-1185">Reference proteome</keyword>
<evidence type="ECO:0000313" key="2">
    <source>
        <dbReference type="EMBL" id="PNV64724.1"/>
    </source>
</evidence>
<comment type="caution">
    <text evidence="2">The sequence shown here is derived from an EMBL/GenBank/DDBJ whole genome shotgun (WGS) entry which is preliminary data.</text>
</comment>
<dbReference type="InterPro" id="IPR027417">
    <property type="entry name" value="P-loop_NTPase"/>
</dbReference>
<dbReference type="AlphaFoldDB" id="A0A2K2U384"/>
<dbReference type="SUPFAM" id="SSF52540">
    <property type="entry name" value="P-loop containing nucleoside triphosphate hydrolases"/>
    <property type="match status" value="1"/>
</dbReference>
<dbReference type="EMBL" id="PPEL01000072">
    <property type="protein sequence ID" value="PNV64724.1"/>
    <property type="molecule type" value="Genomic_DNA"/>
</dbReference>
<evidence type="ECO:0000259" key="1">
    <source>
        <dbReference type="Pfam" id="PF09820"/>
    </source>
</evidence>
<dbReference type="PANTHER" id="PTHR34825">
    <property type="entry name" value="CONSERVED PROTEIN, WITH A WEAK D-GALACTARATE DEHYDRATASE/ALTRONATE HYDROLASE DOMAIN"/>
    <property type="match status" value="1"/>
</dbReference>
<feature type="domain" description="AAA-ATPase-like" evidence="1">
    <location>
        <begin position="9"/>
        <end position="206"/>
    </location>
</feature>
<accession>A0A2K2U384</accession>
<gene>
    <name evidence="2" type="ORF">C2L80_10460</name>
</gene>
<dbReference type="Pfam" id="PF08011">
    <property type="entry name" value="PDDEXK_9"/>
    <property type="match status" value="1"/>
</dbReference>
<proteinExistence type="predicted"/>
<dbReference type="InterPro" id="IPR012547">
    <property type="entry name" value="PDDEXK_9"/>
</dbReference>
<evidence type="ECO:0000313" key="3">
    <source>
        <dbReference type="Proteomes" id="UP000236488"/>
    </source>
</evidence>
<dbReference type="RefSeq" id="WP_103263174.1">
    <property type="nucleotide sequence ID" value="NZ_PPEL01000072.1"/>
</dbReference>
<name>A0A2K2U384_9ACTN</name>
<reference evidence="2 3" key="1">
    <citation type="journal article" date="2018" name="Int. J. Syst. Evol. Microbiol.">
        <title>Rubneribacter badeniensis gen. nov., sp. nov. and Enteroscipio rubneri gen. nov., sp. nov., new members of the Eggerthellaceae isolated from human faeces.</title>
        <authorList>
            <person name="Danylec N."/>
            <person name="Gobl A."/>
            <person name="Stoll D.A."/>
            <person name="Hetzer B."/>
            <person name="Kulling S.E."/>
            <person name="Huch M."/>
        </authorList>
    </citation>
    <scope>NUCLEOTIDE SEQUENCE [LARGE SCALE GENOMIC DNA]</scope>
    <source>
        <strain evidence="2 3">ResAG-85</strain>
    </source>
</reference>